<dbReference type="Pfam" id="PF13489">
    <property type="entry name" value="Methyltransf_23"/>
    <property type="match status" value="1"/>
</dbReference>
<sequence>MIEFLEFFPSHEAYMLGDFVNWDSTGLNSAKDYAMWPSGGPGIVFSSAAVVEFSRIINEHAESMVFQNHDVWLHMLFGRSPHTIKRVHAPGFHQYGFWHFVPHSDPEGARGHAASSGSDLRLVRPTSRTIVSLHFCRDLAALERYHLLVQHLLVGGDRPGALNATASPTTSLPPATSAASTAPPPPAGSGDGTAQDVLAATPSWRPAHVTWLQEQRSSLPEASRTLLGTVQAKLQQGEARAALQQIQPLLDAHSNSLLVVSAAAAAAESAYEHERAAALLENALLLCAPPLDQDYTYLLVAMGRVLVALRRYASATIYLRTVLASPDVLIQQSSSHKMAQELMQVVASSAELKQRSGAARRLHAVPMTALPHSEHRLQSAAHMMLKAARQHAARCGVAAAGCAPRLRVLDVGGGKGHYAAFAEQQGWEYSTIDVETPSTRGSGFNHEWGLHRNSLTYDGRKLPFGAASFDLVIVNFVLHHAAENTIPLLQQIRDIATSFVIIGEDLASQDHPLVWHQRNFEHQPDGVFRSDEEWREIFQLVGLHIESASAVLSKVDLMCEMDDEEYLSKVYRALYVLRTHESLL</sequence>
<dbReference type="Gene3D" id="3.40.50.150">
    <property type="entry name" value="Vaccinia Virus protein VP39"/>
    <property type="match status" value="1"/>
</dbReference>
<feature type="region of interest" description="Disordered" evidence="1">
    <location>
        <begin position="164"/>
        <end position="195"/>
    </location>
</feature>
<evidence type="ECO:0000313" key="2">
    <source>
        <dbReference type="EMBL" id="CAE2197973.1"/>
    </source>
</evidence>
<evidence type="ECO:0000256" key="1">
    <source>
        <dbReference type="SAM" id="MobiDB-lite"/>
    </source>
</evidence>
<feature type="compositionally biased region" description="Low complexity" evidence="1">
    <location>
        <begin position="164"/>
        <end position="181"/>
    </location>
</feature>
<dbReference type="SUPFAM" id="SSF53335">
    <property type="entry name" value="S-adenosyl-L-methionine-dependent methyltransferases"/>
    <property type="match status" value="1"/>
</dbReference>
<dbReference type="CDD" id="cd02440">
    <property type="entry name" value="AdoMet_MTases"/>
    <property type="match status" value="1"/>
</dbReference>
<proteinExistence type="predicted"/>
<dbReference type="AlphaFoldDB" id="A0A7S4HFX0"/>
<reference evidence="2" key="1">
    <citation type="submission" date="2021-01" db="EMBL/GenBank/DDBJ databases">
        <authorList>
            <person name="Corre E."/>
            <person name="Pelletier E."/>
            <person name="Niang G."/>
            <person name="Scheremetjew M."/>
            <person name="Finn R."/>
            <person name="Kale V."/>
            <person name="Holt S."/>
            <person name="Cochrane G."/>
            <person name="Meng A."/>
            <person name="Brown T."/>
            <person name="Cohen L."/>
        </authorList>
    </citation>
    <scope>NUCLEOTIDE SEQUENCE</scope>
    <source>
        <strain evidence="2">UIO037</strain>
    </source>
</reference>
<protein>
    <recommendedName>
        <fullName evidence="3">Methyltransferase type 11 domain-containing protein</fullName>
    </recommendedName>
</protein>
<evidence type="ECO:0008006" key="3">
    <source>
        <dbReference type="Google" id="ProtNLM"/>
    </source>
</evidence>
<dbReference type="EMBL" id="HBKO01006944">
    <property type="protein sequence ID" value="CAE2197973.1"/>
    <property type="molecule type" value="Transcribed_RNA"/>
</dbReference>
<organism evidence="2">
    <name type="scientific">Prymnesium polylepis</name>
    <dbReference type="NCBI Taxonomy" id="72548"/>
    <lineage>
        <taxon>Eukaryota</taxon>
        <taxon>Haptista</taxon>
        <taxon>Haptophyta</taxon>
        <taxon>Prymnesiophyceae</taxon>
        <taxon>Prymnesiales</taxon>
        <taxon>Prymnesiaceae</taxon>
        <taxon>Prymnesium</taxon>
    </lineage>
</organism>
<name>A0A7S4HFX0_9EUKA</name>
<accession>A0A7S4HFX0</accession>
<dbReference type="Gene3D" id="1.25.40.10">
    <property type="entry name" value="Tetratricopeptide repeat domain"/>
    <property type="match status" value="1"/>
</dbReference>
<dbReference type="SUPFAM" id="SSF48452">
    <property type="entry name" value="TPR-like"/>
    <property type="match status" value="1"/>
</dbReference>
<dbReference type="InterPro" id="IPR029063">
    <property type="entry name" value="SAM-dependent_MTases_sf"/>
</dbReference>
<dbReference type="InterPro" id="IPR011990">
    <property type="entry name" value="TPR-like_helical_dom_sf"/>
</dbReference>
<gene>
    <name evidence="2" type="ORF">CPOL0286_LOCUS3327</name>
</gene>